<accession>A0A8S5LRJ4</accession>
<proteinExistence type="predicted"/>
<reference evidence="1" key="1">
    <citation type="journal article" date="2021" name="Proc. Natl. Acad. Sci. U.S.A.">
        <title>A Catalog of Tens of Thousands of Viruses from Human Metagenomes Reveals Hidden Associations with Chronic Diseases.</title>
        <authorList>
            <person name="Tisza M.J."/>
            <person name="Buck C.B."/>
        </authorList>
    </citation>
    <scope>NUCLEOTIDE SEQUENCE</scope>
    <source>
        <strain evidence="1">Ct7EW56</strain>
    </source>
</reference>
<dbReference type="EMBL" id="BK015904">
    <property type="protein sequence ID" value="DAD72644.1"/>
    <property type="molecule type" value="Genomic_DNA"/>
</dbReference>
<sequence>MGNFVKIDRKILEWEWWDDFNTFRLFFFMLVSAYWKDGYYKGELIERGSFPSSISKLASETGLTDNEIRNALKHLKSTGEITSKAHSKYSVFTIKNYNLYQSDNKQKCDETTSTDAIKMQSDNEQITNLPIIKEVKNIRSKEYKNNIGAKTTHYDDPNLNSAFAEFLDMRKKIKKPIATKQALTRMKNKIERLSGGDTNLAIKILNQSVDHCWSDVYEIKNDYDSKHISEDVKPKSATDMQLDSLAERQKQIVPIMSDEEINKMFGE</sequence>
<name>A0A8S5LRJ4_9CAUD</name>
<protein>
    <submittedName>
        <fullName evidence="1">Replisome organizer</fullName>
    </submittedName>
</protein>
<evidence type="ECO:0000313" key="1">
    <source>
        <dbReference type="EMBL" id="DAD72644.1"/>
    </source>
</evidence>
<organism evidence="1">
    <name type="scientific">Siphoviridae sp. ct7EW56</name>
    <dbReference type="NCBI Taxonomy" id="2827562"/>
    <lineage>
        <taxon>Viruses</taxon>
        <taxon>Duplodnaviria</taxon>
        <taxon>Heunggongvirae</taxon>
        <taxon>Uroviricota</taxon>
        <taxon>Caudoviricetes</taxon>
    </lineage>
</organism>